<keyword evidence="3" id="KW-1185">Reference proteome</keyword>
<dbReference type="EMBL" id="JAVDSB010000021">
    <property type="protein sequence ID" value="MDR6554899.1"/>
    <property type="molecule type" value="Genomic_DNA"/>
</dbReference>
<dbReference type="InterPro" id="IPR023631">
    <property type="entry name" value="Amidase_dom"/>
</dbReference>
<evidence type="ECO:0000259" key="1">
    <source>
        <dbReference type="Pfam" id="PF01425"/>
    </source>
</evidence>
<dbReference type="RefSeq" id="WP_310502310.1">
    <property type="nucleotide sequence ID" value="NZ_JAVDSB010000021.1"/>
</dbReference>
<organism evidence="2 3">
    <name type="scientific">Paenibacillus qinlingensis</name>
    <dbReference type="NCBI Taxonomy" id="1837343"/>
    <lineage>
        <taxon>Bacteria</taxon>
        <taxon>Bacillati</taxon>
        <taxon>Bacillota</taxon>
        <taxon>Bacilli</taxon>
        <taxon>Bacillales</taxon>
        <taxon>Paenibacillaceae</taxon>
        <taxon>Paenibacillus</taxon>
    </lineage>
</organism>
<keyword evidence="2" id="KW-0378">Hydrolase</keyword>
<dbReference type="PANTHER" id="PTHR42678">
    <property type="entry name" value="AMIDASE"/>
    <property type="match status" value="1"/>
</dbReference>
<dbReference type="SUPFAM" id="SSF75304">
    <property type="entry name" value="Amidase signature (AS) enzymes"/>
    <property type="match status" value="1"/>
</dbReference>
<accession>A0ABU1P5S2</accession>
<dbReference type="EC" id="3.5.1.4" evidence="2"/>
<sequence length="495" mass="52745">MSIDPIQEKWLIEADIMSIQEAMTAGVVTSVQIVHMYLARITKYDSELHAILEINPDALHIAEELDKERSSKGVRGILHGIPILLKDNIDTKDRMHTSAGSLSLADSCAAEDSFVASQLRAAGAVLLGKTNMTEWAGFMSGQIWAGYSARGGLTLNPYGPGELFVGGSSSGSAAATAAHFAAAAIGTETSGSIISPSSQNSLVGIKPTLGLVSRSGIIPIAHSQDTAGPMARSVRDAAIVLGALTGIDERDGATLSSKGHAVQDYTQFLEEGFLAKARIGIPRFYYAHLDQARLEIVEAAIAALKQKGATIIDPVVLPCEQIKWDYNVMLYEFKKGLNDYLAQLPEHVPVHSLAEVIAFNDEHAPKTLKYGQGNLLRSEQTSGTLTEQAYMDSLRQNGEYARALGIDHALGEHQLDALLFLGNEGGADLAARAGYPSITVPGGYAATGVIAPGGYITKGPQGITFVGTAYSEPTLLRIAYGFEQTTKHRMQPELP</sequence>
<reference evidence="2 3" key="1">
    <citation type="submission" date="2023-07" db="EMBL/GenBank/DDBJ databases">
        <title>Sorghum-associated microbial communities from plants grown in Nebraska, USA.</title>
        <authorList>
            <person name="Schachtman D."/>
        </authorList>
    </citation>
    <scope>NUCLEOTIDE SEQUENCE [LARGE SCALE GENOMIC DNA]</scope>
    <source>
        <strain evidence="2 3">CC258</strain>
    </source>
</reference>
<dbReference type="Pfam" id="PF01425">
    <property type="entry name" value="Amidase"/>
    <property type="match status" value="1"/>
</dbReference>
<gene>
    <name evidence="2" type="ORF">J2736_006142</name>
</gene>
<dbReference type="Gene3D" id="3.90.1300.10">
    <property type="entry name" value="Amidase signature (AS) domain"/>
    <property type="match status" value="1"/>
</dbReference>
<dbReference type="GO" id="GO:0004040">
    <property type="term" value="F:amidase activity"/>
    <property type="evidence" value="ECO:0007669"/>
    <property type="project" value="UniProtKB-EC"/>
</dbReference>
<proteinExistence type="predicted"/>
<dbReference type="PANTHER" id="PTHR42678:SF34">
    <property type="entry name" value="OS04G0183300 PROTEIN"/>
    <property type="match status" value="1"/>
</dbReference>
<comment type="caution">
    <text evidence="2">The sequence shown here is derived from an EMBL/GenBank/DDBJ whole genome shotgun (WGS) entry which is preliminary data.</text>
</comment>
<evidence type="ECO:0000313" key="2">
    <source>
        <dbReference type="EMBL" id="MDR6554899.1"/>
    </source>
</evidence>
<protein>
    <submittedName>
        <fullName evidence="2">Amidase</fullName>
        <ecNumber evidence="2">3.5.1.4</ecNumber>
    </submittedName>
</protein>
<evidence type="ECO:0000313" key="3">
    <source>
        <dbReference type="Proteomes" id="UP001267290"/>
    </source>
</evidence>
<name>A0ABU1P5S2_9BACL</name>
<dbReference type="NCBIfam" id="NF005300">
    <property type="entry name" value="PRK06828.1"/>
    <property type="match status" value="1"/>
</dbReference>
<dbReference type="InterPro" id="IPR036928">
    <property type="entry name" value="AS_sf"/>
</dbReference>
<dbReference type="Proteomes" id="UP001267290">
    <property type="component" value="Unassembled WGS sequence"/>
</dbReference>
<feature type="domain" description="Amidase" evidence="1">
    <location>
        <begin position="33"/>
        <end position="475"/>
    </location>
</feature>